<dbReference type="Gene3D" id="2.40.160.20">
    <property type="match status" value="1"/>
</dbReference>
<dbReference type="STRING" id="37992.A0A4Z0YJL9"/>
<sequence>MDASREHVIPGSIYGIVPKFPRLPPFIPLPEDGDAQSAEPAMEWDTTVVSHGFTWPRVDNDRRHNGWEEVEKSWIKQQQQQQQSAGQEQQQSVQPTGKSSRPPEKDIKAMGLYPHLVIPTPGLESECDFRMRVKLNSQSASVAVGDGFKKWTTFTEGEWSGRLGYGVVVSGGQDSQDLVYGKTLATQVEATHRLKTTDEIPAFGNIDVRYCSIECKTRGFRTGPPELMRALQDPEKAASVDARLIQYRVALSMKTTDERYAEKVNFGLWVGSCLWRGSEVIYDVYKIT</sequence>
<dbReference type="PANTHER" id="PTHR37315">
    <property type="entry name" value="UPF0311 PROTEIN BLR7842"/>
    <property type="match status" value="1"/>
</dbReference>
<comment type="caution">
    <text evidence="2">The sequence shown here is derived from an EMBL/GenBank/DDBJ whole genome shotgun (WGS) entry which is preliminary data.</text>
</comment>
<dbReference type="OrthoDB" id="3549121at2759"/>
<dbReference type="AlphaFoldDB" id="A0A4Z0YJL9"/>
<keyword evidence="3" id="KW-1185">Reference proteome</keyword>
<name>A0A4Z0YJL9_9PEZI</name>
<feature type="region of interest" description="Disordered" evidence="1">
    <location>
        <begin position="71"/>
        <end position="106"/>
    </location>
</feature>
<dbReference type="Pfam" id="PF11578">
    <property type="entry name" value="DUF3237"/>
    <property type="match status" value="1"/>
</dbReference>
<dbReference type="EMBL" id="SKBN01000087">
    <property type="protein sequence ID" value="TGJ83667.1"/>
    <property type="molecule type" value="Genomic_DNA"/>
</dbReference>
<evidence type="ECO:0000313" key="3">
    <source>
        <dbReference type="Proteomes" id="UP000297716"/>
    </source>
</evidence>
<evidence type="ECO:0000313" key="2">
    <source>
        <dbReference type="EMBL" id="TGJ83667.1"/>
    </source>
</evidence>
<accession>A0A4Z0YJL9</accession>
<dbReference type="PANTHER" id="PTHR37315:SF1">
    <property type="entry name" value="UPF0311 PROTEIN BLR7842"/>
    <property type="match status" value="1"/>
</dbReference>
<protein>
    <submittedName>
        <fullName evidence="2">Uncharacterized protein</fullName>
    </submittedName>
</protein>
<organism evidence="2 3">
    <name type="scientific">Xylaria hypoxylon</name>
    <dbReference type="NCBI Taxonomy" id="37992"/>
    <lineage>
        <taxon>Eukaryota</taxon>
        <taxon>Fungi</taxon>
        <taxon>Dikarya</taxon>
        <taxon>Ascomycota</taxon>
        <taxon>Pezizomycotina</taxon>
        <taxon>Sordariomycetes</taxon>
        <taxon>Xylariomycetidae</taxon>
        <taxon>Xylariales</taxon>
        <taxon>Xylariaceae</taxon>
        <taxon>Xylaria</taxon>
    </lineage>
</organism>
<dbReference type="Proteomes" id="UP000297716">
    <property type="component" value="Unassembled WGS sequence"/>
</dbReference>
<gene>
    <name evidence="2" type="ORF">E0Z10_g5108</name>
</gene>
<feature type="compositionally biased region" description="Low complexity" evidence="1">
    <location>
        <begin position="77"/>
        <end position="94"/>
    </location>
</feature>
<proteinExistence type="predicted"/>
<reference evidence="2 3" key="1">
    <citation type="submission" date="2019-03" db="EMBL/GenBank/DDBJ databases">
        <title>Draft genome sequence of Xylaria hypoxylon DSM 108379, a ubiquitous saprotrophic-parasitic fungi on hardwood.</title>
        <authorList>
            <person name="Buettner E."/>
            <person name="Leonhardt S."/>
            <person name="Gebauer A.M."/>
            <person name="Liers C."/>
            <person name="Hofrichter M."/>
            <person name="Kellner H."/>
        </authorList>
    </citation>
    <scope>NUCLEOTIDE SEQUENCE [LARGE SCALE GENOMIC DNA]</scope>
    <source>
        <strain evidence="2 3">DSM 108379</strain>
    </source>
</reference>
<dbReference type="InterPro" id="IPR020915">
    <property type="entry name" value="UPF0311"/>
</dbReference>
<evidence type="ECO:0000256" key="1">
    <source>
        <dbReference type="SAM" id="MobiDB-lite"/>
    </source>
</evidence>